<dbReference type="Pfam" id="PF02772">
    <property type="entry name" value="S-AdoMet_synt_M"/>
    <property type="match status" value="1"/>
</dbReference>
<evidence type="ECO:0000256" key="4">
    <source>
        <dbReference type="ARBA" id="ARBA00009685"/>
    </source>
</evidence>
<evidence type="ECO:0000256" key="1">
    <source>
        <dbReference type="ARBA" id="ARBA00001946"/>
    </source>
</evidence>
<dbReference type="PROSITE" id="PS00377">
    <property type="entry name" value="ADOMET_SYNTHASE_2"/>
    <property type="match status" value="1"/>
</dbReference>
<keyword evidence="12 14" id="KW-0630">Potassium</keyword>
<keyword evidence="8 14" id="KW-0479">Metal-binding</keyword>
<dbReference type="Pfam" id="PF00438">
    <property type="entry name" value="S-AdoMet_synt_N"/>
    <property type="match status" value="1"/>
</dbReference>
<organism evidence="19 20">
    <name type="scientific">Mycoplasmopsis equigenitalium</name>
    <dbReference type="NCBI Taxonomy" id="114883"/>
    <lineage>
        <taxon>Bacteria</taxon>
        <taxon>Bacillati</taxon>
        <taxon>Mycoplasmatota</taxon>
        <taxon>Mycoplasmoidales</taxon>
        <taxon>Metamycoplasmataceae</taxon>
        <taxon>Mycoplasmopsis</taxon>
    </lineage>
</organism>
<dbReference type="InterPro" id="IPR022630">
    <property type="entry name" value="S-AdoMet_synt_C"/>
</dbReference>
<evidence type="ECO:0000256" key="12">
    <source>
        <dbReference type="ARBA" id="ARBA00022958"/>
    </source>
</evidence>
<dbReference type="InterPro" id="IPR002133">
    <property type="entry name" value="S-AdoMet_synthetase"/>
</dbReference>
<proteinExistence type="inferred from homology"/>
<dbReference type="Gene3D" id="3.30.300.10">
    <property type="match status" value="3"/>
</dbReference>
<dbReference type="InterPro" id="IPR022628">
    <property type="entry name" value="S-AdoMet_synt_N"/>
</dbReference>
<evidence type="ECO:0000256" key="2">
    <source>
        <dbReference type="ARBA" id="ARBA00001958"/>
    </source>
</evidence>
<dbReference type="Proteomes" id="UP001059576">
    <property type="component" value="Chromosome"/>
</dbReference>
<gene>
    <name evidence="19" type="primary">metK</name>
    <name evidence="19" type="ORF">NPA09_00070</name>
</gene>
<dbReference type="SUPFAM" id="SSF55973">
    <property type="entry name" value="S-adenosylmethionine synthetase"/>
    <property type="match status" value="3"/>
</dbReference>
<dbReference type="Pfam" id="PF02773">
    <property type="entry name" value="S-AdoMet_synt_C"/>
    <property type="match status" value="1"/>
</dbReference>
<evidence type="ECO:0000256" key="8">
    <source>
        <dbReference type="ARBA" id="ARBA00022723"/>
    </source>
</evidence>
<dbReference type="GO" id="GO:0004478">
    <property type="term" value="F:methionine adenosyltransferase activity"/>
    <property type="evidence" value="ECO:0007669"/>
    <property type="project" value="UniProtKB-EC"/>
</dbReference>
<dbReference type="RefSeq" id="WP_129722660.1">
    <property type="nucleotide sequence ID" value="NZ_CP101808.1"/>
</dbReference>
<dbReference type="PIRSF" id="PIRSF000497">
    <property type="entry name" value="MAT"/>
    <property type="match status" value="1"/>
</dbReference>
<keyword evidence="9" id="KW-0547">Nucleotide-binding</keyword>
<evidence type="ECO:0000256" key="3">
    <source>
        <dbReference type="ARBA" id="ARBA00005224"/>
    </source>
</evidence>
<dbReference type="PANTHER" id="PTHR11964">
    <property type="entry name" value="S-ADENOSYLMETHIONINE SYNTHETASE"/>
    <property type="match status" value="1"/>
</dbReference>
<evidence type="ECO:0000256" key="14">
    <source>
        <dbReference type="RuleBase" id="RU000542"/>
    </source>
</evidence>
<keyword evidence="20" id="KW-1185">Reference proteome</keyword>
<evidence type="ECO:0000313" key="19">
    <source>
        <dbReference type="EMBL" id="UUD36967.1"/>
    </source>
</evidence>
<accession>A0ABY5J4A7</accession>
<keyword evidence="7 19" id="KW-0808">Transferase</keyword>
<comment type="similarity">
    <text evidence="4 15">Belongs to the AdoMet synthase family.</text>
</comment>
<sequence>MNKKLFTSEAVGAGHPDKICDQISDHILDAVLSKDKNARVAIETMASNHLIIIAGELTTTGYVDVVKKAWEMLFTLGYTENDFTIISNVNSQSPDIALGVDKENGELGAGDQGIMFGYATNETRKFMPLAHAIAISLVKAAEKIRTSEDTWIKSDMKSQVTIDYSGTEPKIDTILMSIQHAKNQDYEKMRQFVIDRIVNPTVEKYGLNLDYKFFFNPTGVFEIGGPFGDTGLTGRKIIVDTYGGYAHHGGGAFSGKDYTKVDRSAAYMCRYIAKNIVAANLADEIEIQISYGIGISKPISVSIVKSKNAKYSEDELIKMINNVFDLTPKGIIETLNLKNIKYAKTACFGHFGRNNHNFTWEKTDKIKDILAYFKSEKA</sequence>
<dbReference type="PROSITE" id="PS00376">
    <property type="entry name" value="ADOMET_SYNTHASE_1"/>
    <property type="match status" value="1"/>
</dbReference>
<evidence type="ECO:0000256" key="9">
    <source>
        <dbReference type="ARBA" id="ARBA00022741"/>
    </source>
</evidence>
<feature type="domain" description="S-adenosylmethionine synthetase N-terminal" evidence="16">
    <location>
        <begin position="4"/>
        <end position="90"/>
    </location>
</feature>
<feature type="domain" description="S-adenosylmethionine synthetase central" evidence="17">
    <location>
        <begin position="107"/>
        <end position="221"/>
    </location>
</feature>
<dbReference type="InterPro" id="IPR022631">
    <property type="entry name" value="ADOMET_SYNTHASE_CS"/>
</dbReference>
<keyword evidence="10" id="KW-0067">ATP-binding</keyword>
<dbReference type="EMBL" id="CP101808">
    <property type="protein sequence ID" value="UUD36967.1"/>
    <property type="molecule type" value="Genomic_DNA"/>
</dbReference>
<feature type="domain" description="S-adenosylmethionine synthetase C-terminal" evidence="18">
    <location>
        <begin position="223"/>
        <end position="362"/>
    </location>
</feature>
<evidence type="ECO:0000259" key="16">
    <source>
        <dbReference type="Pfam" id="PF00438"/>
    </source>
</evidence>
<evidence type="ECO:0000256" key="10">
    <source>
        <dbReference type="ARBA" id="ARBA00022840"/>
    </source>
</evidence>
<evidence type="ECO:0000259" key="17">
    <source>
        <dbReference type="Pfam" id="PF02772"/>
    </source>
</evidence>
<dbReference type="CDD" id="cd18079">
    <property type="entry name" value="S-AdoMet_synt"/>
    <property type="match status" value="1"/>
</dbReference>
<evidence type="ECO:0000256" key="5">
    <source>
        <dbReference type="ARBA" id="ARBA00012828"/>
    </source>
</evidence>
<evidence type="ECO:0000256" key="7">
    <source>
        <dbReference type="ARBA" id="ARBA00022679"/>
    </source>
</evidence>
<name>A0ABY5J4A7_9BACT</name>
<evidence type="ECO:0000256" key="13">
    <source>
        <dbReference type="NCBIfam" id="TIGR01034"/>
    </source>
</evidence>
<dbReference type="EC" id="2.5.1.6" evidence="5 13"/>
<keyword evidence="6" id="KW-0554">One-carbon metabolism</keyword>
<keyword evidence="11 14" id="KW-0460">Magnesium</keyword>
<comment type="cofactor">
    <cofactor evidence="2">
        <name>K(+)</name>
        <dbReference type="ChEBI" id="CHEBI:29103"/>
    </cofactor>
</comment>
<evidence type="ECO:0000313" key="20">
    <source>
        <dbReference type="Proteomes" id="UP001059576"/>
    </source>
</evidence>
<comment type="subcellular location">
    <subcellularLocation>
        <location evidence="14">Cytoplasm</location>
    </subcellularLocation>
</comment>
<dbReference type="InterPro" id="IPR022629">
    <property type="entry name" value="S-AdoMet_synt_central"/>
</dbReference>
<dbReference type="NCBIfam" id="TIGR01034">
    <property type="entry name" value="metK"/>
    <property type="match status" value="1"/>
</dbReference>
<comment type="pathway">
    <text evidence="3">Amino-acid biosynthesis; S-adenosyl-L-methionine biosynthesis; S-adenosyl-L-methionine from L-methionine: step 1/1.</text>
</comment>
<evidence type="ECO:0000259" key="18">
    <source>
        <dbReference type="Pfam" id="PF02773"/>
    </source>
</evidence>
<dbReference type="InterPro" id="IPR022636">
    <property type="entry name" value="S-AdoMet_synthetase_sfam"/>
</dbReference>
<reference evidence="19" key="1">
    <citation type="submission" date="2022-07" db="EMBL/GenBank/DDBJ databases">
        <title>Complete genome of Mycoplasma equigenitalium type strain T37.</title>
        <authorList>
            <person name="Spergser J."/>
        </authorList>
    </citation>
    <scope>NUCLEOTIDE SEQUENCE</scope>
    <source>
        <strain evidence="19">T37</strain>
    </source>
</reference>
<evidence type="ECO:0000256" key="15">
    <source>
        <dbReference type="RuleBase" id="RU004462"/>
    </source>
</evidence>
<protein>
    <recommendedName>
        <fullName evidence="5 13">Methionine adenosyltransferase</fullName>
        <ecNumber evidence="5 13">2.5.1.6</ecNumber>
    </recommendedName>
</protein>
<evidence type="ECO:0000256" key="6">
    <source>
        <dbReference type="ARBA" id="ARBA00022563"/>
    </source>
</evidence>
<comment type="cofactor">
    <cofactor evidence="1">
        <name>Mg(2+)</name>
        <dbReference type="ChEBI" id="CHEBI:18420"/>
    </cofactor>
</comment>
<evidence type="ECO:0000256" key="11">
    <source>
        <dbReference type="ARBA" id="ARBA00022842"/>
    </source>
</evidence>
<comment type="subunit">
    <text evidence="14">Homotetramer.</text>
</comment>